<feature type="signal peptide" evidence="1">
    <location>
        <begin position="1"/>
        <end position="19"/>
    </location>
</feature>
<gene>
    <name evidence="2" type="ORF">ETEE_1637</name>
</gene>
<dbReference type="HOGENOM" id="CLU_3152235_0_0_6"/>
<organism evidence="2 3">
    <name type="scientific">Edwardsiella anguillarum ET080813</name>
    <dbReference type="NCBI Taxonomy" id="667120"/>
    <lineage>
        <taxon>Bacteria</taxon>
        <taxon>Pseudomonadati</taxon>
        <taxon>Pseudomonadota</taxon>
        <taxon>Gammaproteobacteria</taxon>
        <taxon>Enterobacterales</taxon>
        <taxon>Hafniaceae</taxon>
        <taxon>Edwardsiella</taxon>
    </lineage>
</organism>
<dbReference type="PROSITE" id="PS51257">
    <property type="entry name" value="PROKAR_LIPOPROTEIN"/>
    <property type="match status" value="1"/>
</dbReference>
<sequence length="48" mass="5275">MKYIILLIATLILSGCAHTPAVHNHNAGNLADCGLCTYNDTFYTDFDE</sequence>
<keyword evidence="2" id="KW-0449">Lipoprotein</keyword>
<feature type="chain" id="PRO_5001714883" evidence="1">
    <location>
        <begin position="20"/>
        <end position="48"/>
    </location>
</feature>
<accession>A0A076LJG8</accession>
<dbReference type="AlphaFoldDB" id="A0A076LJG8"/>
<dbReference type="GeneID" id="51989046"/>
<protein>
    <submittedName>
        <fullName evidence="2">Putative lipoprotein</fullName>
    </submittedName>
</protein>
<evidence type="ECO:0000313" key="2">
    <source>
        <dbReference type="EMBL" id="AIJ08086.1"/>
    </source>
</evidence>
<evidence type="ECO:0000256" key="1">
    <source>
        <dbReference type="SAM" id="SignalP"/>
    </source>
</evidence>
<keyword evidence="1" id="KW-0732">Signal</keyword>
<dbReference type="EMBL" id="CP006664">
    <property type="protein sequence ID" value="AIJ08086.1"/>
    <property type="molecule type" value="Genomic_DNA"/>
</dbReference>
<dbReference type="RefSeq" id="WP_167549807.1">
    <property type="nucleotide sequence ID" value="NZ_CP006664.1"/>
</dbReference>
<name>A0A076LJG8_9GAMM</name>
<reference evidence="2 3" key="1">
    <citation type="journal article" date="2012" name="PLoS ONE">
        <title>Edwardsiella comparative phylogenomics reveal the new intra/inter-species taxonomic relationships, virulence evolution and niche adaptation mechanisms.</title>
        <authorList>
            <person name="Yang M."/>
            <person name="Lv Y."/>
            <person name="Xiao J."/>
            <person name="Wu H."/>
            <person name="Zheng H."/>
            <person name="Liu Q."/>
            <person name="Zhang Y."/>
            <person name="Wang Q."/>
        </authorList>
    </citation>
    <scope>NUCLEOTIDE SEQUENCE [LARGE SCALE GENOMIC DNA]</scope>
    <source>
        <strain evidence="3">080813</strain>
    </source>
</reference>
<proteinExistence type="predicted"/>
<evidence type="ECO:0000313" key="3">
    <source>
        <dbReference type="Proteomes" id="UP000028681"/>
    </source>
</evidence>
<dbReference type="Proteomes" id="UP000028681">
    <property type="component" value="Chromosome"/>
</dbReference>
<dbReference type="KEGG" id="ete:ETEE_1637"/>